<feature type="compositionally biased region" description="Pro residues" evidence="17">
    <location>
        <begin position="192"/>
        <end position="214"/>
    </location>
</feature>
<dbReference type="Proteomes" id="UP000694400">
    <property type="component" value="Chromosome 37"/>
</dbReference>
<keyword evidence="8 15" id="KW-0067">ATP-binding</keyword>
<evidence type="ECO:0000256" key="1">
    <source>
        <dbReference type="ARBA" id="ARBA00004123"/>
    </source>
</evidence>
<dbReference type="InterPro" id="IPR012340">
    <property type="entry name" value="NA-bd_OB-fold"/>
</dbReference>
<dbReference type="InterPro" id="IPR016059">
    <property type="entry name" value="DNA_ligase_ATP-dep_CS"/>
</dbReference>
<feature type="compositionally biased region" description="Polar residues" evidence="17">
    <location>
        <begin position="73"/>
        <end position="88"/>
    </location>
</feature>
<evidence type="ECO:0000313" key="19">
    <source>
        <dbReference type="Ensembl" id="ENSAPLP00020017734.1"/>
    </source>
</evidence>
<dbReference type="SUPFAM" id="SSF56091">
    <property type="entry name" value="DNA ligase/mRNA capping enzyme, catalytic domain"/>
    <property type="match status" value="1"/>
</dbReference>
<dbReference type="SUPFAM" id="SSF50249">
    <property type="entry name" value="Nucleic acid-binding proteins"/>
    <property type="match status" value="1"/>
</dbReference>
<evidence type="ECO:0000259" key="18">
    <source>
        <dbReference type="PROSITE" id="PS50160"/>
    </source>
</evidence>
<evidence type="ECO:0000256" key="3">
    <source>
        <dbReference type="ARBA" id="ARBA00022598"/>
    </source>
</evidence>
<evidence type="ECO:0000256" key="7">
    <source>
        <dbReference type="ARBA" id="ARBA00022763"/>
    </source>
</evidence>
<evidence type="ECO:0000256" key="11">
    <source>
        <dbReference type="ARBA" id="ARBA00023242"/>
    </source>
</evidence>
<dbReference type="GO" id="GO:1903461">
    <property type="term" value="P:Okazaki fragment processing involved in mitotic DNA replication"/>
    <property type="evidence" value="ECO:0007669"/>
    <property type="project" value="TreeGrafter"/>
</dbReference>
<feature type="region of interest" description="Disordered" evidence="17">
    <location>
        <begin position="1"/>
        <end position="22"/>
    </location>
</feature>
<dbReference type="Gene3D" id="1.10.3260.10">
    <property type="entry name" value="DNA ligase, ATP-dependent, N-terminal domain"/>
    <property type="match status" value="1"/>
</dbReference>
<dbReference type="InterPro" id="IPR000977">
    <property type="entry name" value="DNA_ligase_ATP-dep"/>
</dbReference>
<keyword evidence="5" id="KW-0235">DNA replication</keyword>
<evidence type="ECO:0000256" key="8">
    <source>
        <dbReference type="ARBA" id="ARBA00022840"/>
    </source>
</evidence>
<comment type="similarity">
    <text evidence="2 16">Belongs to the ATP-dependent DNA ligase family.</text>
</comment>
<dbReference type="GO" id="GO:0051301">
    <property type="term" value="P:cell division"/>
    <property type="evidence" value="ECO:0007669"/>
    <property type="project" value="UniProtKB-KW"/>
</dbReference>
<comment type="catalytic activity">
    <reaction evidence="13 15">
        <text>ATP + (deoxyribonucleotide)n-3'-hydroxyl + 5'-phospho-(deoxyribonucleotide)m = (deoxyribonucleotide)n+m + AMP + diphosphate.</text>
        <dbReference type="EC" id="6.5.1.1"/>
    </reaction>
</comment>
<dbReference type="NCBIfam" id="TIGR00574">
    <property type="entry name" value="dnl1"/>
    <property type="match status" value="1"/>
</dbReference>
<dbReference type="PROSITE" id="PS00333">
    <property type="entry name" value="DNA_LIGASE_A2"/>
    <property type="match status" value="1"/>
</dbReference>
<dbReference type="GO" id="GO:0003677">
    <property type="term" value="F:DNA binding"/>
    <property type="evidence" value="ECO:0007669"/>
    <property type="project" value="InterPro"/>
</dbReference>
<dbReference type="GO" id="GO:0006310">
    <property type="term" value="P:DNA recombination"/>
    <property type="evidence" value="ECO:0007669"/>
    <property type="project" value="UniProtKB-KW"/>
</dbReference>
<feature type="compositionally biased region" description="Low complexity" evidence="17">
    <location>
        <begin position="7"/>
        <end position="22"/>
    </location>
</feature>
<dbReference type="InterPro" id="IPR012308">
    <property type="entry name" value="DNA_ligase_ATP-dep_N"/>
</dbReference>
<evidence type="ECO:0000256" key="14">
    <source>
        <dbReference type="ARBA" id="ARBA00058910"/>
    </source>
</evidence>
<feature type="domain" description="ATP-dependent DNA ligase family profile" evidence="18">
    <location>
        <begin position="726"/>
        <end position="862"/>
    </location>
</feature>
<dbReference type="SUPFAM" id="SSF117018">
    <property type="entry name" value="ATP-dependent DNA ligase DNA-binding domain"/>
    <property type="match status" value="1"/>
</dbReference>
<evidence type="ECO:0000256" key="15">
    <source>
        <dbReference type="RuleBase" id="RU000617"/>
    </source>
</evidence>
<dbReference type="Gene3D" id="2.40.50.140">
    <property type="entry name" value="Nucleic acid-binding proteins"/>
    <property type="match status" value="1"/>
</dbReference>
<dbReference type="GO" id="GO:0005524">
    <property type="term" value="F:ATP binding"/>
    <property type="evidence" value="ECO:0007669"/>
    <property type="project" value="UniProtKB-KW"/>
</dbReference>
<organism evidence="19 20">
    <name type="scientific">Anas platyrhynchos</name>
    <name type="common">Mallard</name>
    <name type="synonym">Anas boschas</name>
    <dbReference type="NCBI Taxonomy" id="8839"/>
    <lineage>
        <taxon>Eukaryota</taxon>
        <taxon>Metazoa</taxon>
        <taxon>Chordata</taxon>
        <taxon>Craniata</taxon>
        <taxon>Vertebrata</taxon>
        <taxon>Euteleostomi</taxon>
        <taxon>Archelosauria</taxon>
        <taxon>Archosauria</taxon>
        <taxon>Dinosauria</taxon>
        <taxon>Saurischia</taxon>
        <taxon>Theropoda</taxon>
        <taxon>Coelurosauria</taxon>
        <taxon>Aves</taxon>
        <taxon>Neognathae</taxon>
        <taxon>Galloanserae</taxon>
        <taxon>Anseriformes</taxon>
        <taxon>Anatidae</taxon>
        <taxon>Anatinae</taxon>
        <taxon>Anas</taxon>
    </lineage>
</organism>
<proteinExistence type="inferred from homology"/>
<evidence type="ECO:0000256" key="16">
    <source>
        <dbReference type="RuleBase" id="RU004196"/>
    </source>
</evidence>
<feature type="compositionally biased region" description="Polar residues" evidence="17">
    <location>
        <begin position="180"/>
        <end position="190"/>
    </location>
</feature>
<keyword evidence="4" id="KW-0132">Cell division</keyword>
<evidence type="ECO:0000256" key="13">
    <source>
        <dbReference type="ARBA" id="ARBA00034003"/>
    </source>
</evidence>
<keyword evidence="3 15" id="KW-0436">Ligase</keyword>
<feature type="region of interest" description="Disordered" evidence="17">
    <location>
        <begin position="63"/>
        <end position="104"/>
    </location>
</feature>
<evidence type="ECO:0000256" key="9">
    <source>
        <dbReference type="ARBA" id="ARBA00023172"/>
    </source>
</evidence>
<sequence length="996" mass="108233">MTPGPSPSQSCPSASQSGPCSAQAPQYVPVLPQYPPVTPCTPPPRPVPYQCSPVLCCWSQSLPVSPSDPPTPSQCTSQSFPVQPQPCSGTPVSPSPPPVTLQSPHYHTSLIPVPLTSSTVSPSIPPVSFQYLVLCQPVCPQCLPGSPQYPPSAPPESSQHAPSNPPAPAVSPKCLPASPQLAQYPSSSPGIPTVPPQYPPSMSPVPPSTPPAPSVSPSTLFSTSQYLYQYLPQCPPSVPPQYPPSIPPVPPQCLPQHLPALPQCPRSASQYPPSFPQYPPSMSQCPPSSPVPLWPCTPPTPRLPPHSGGGGGHPWVLGVPTMPPLPPHTLWCPRSPPPLDPSQYDPARSGYHPLQDACWGHGQSVPYLAVARTFERIEEASARLKIIETLSNFLRSVLALSPGELLPCLRLCLNRPGAPSEGLELGIGESLLTRALAQATGRQLAQIRSEAQDKGDLGLVAESSRCTQRTVVAPAPLSAAGVLGKLREMATMSGNASANKKIGIIKGLFVACRHSEARYLVRSLSGKLRIGLAEQSVLTALAHAVALTPPGQGWPPAVLDAGQGMAPEARRAWLEEQSRILKQTFCELPDYAAIVPVLLEHGLEKLPQHCGITPGVPLKPMLAQPARGVGELLKRFEEAAFTCEYKYDGERAQIHVLESGAVFIYSRNQENTTAKYPDLVDRIPKVLKPGVRSCILDAEAVAWDRTTRQIQPFQVLMTRKRKDVDAAAIKVQVCLYAFDLLYLNGEPLVRQPLSARRKLLRESFEEVEGEFVFATSADTRSAEEVSEFLDKAIKASCEGLMVKTLEVDATYEIAKRSHKWLKLKKDYLDGLGDTLDLVVIGAYLGKGKRAGIYGGFLLACYDEESEEYQSICKIGTGFTEESLEKHYGFLKEHVLAQPRPYYRWDSGAAPDRWLAAVQVWEVKCGDLSISPVYRAAVGLVDEEKGISLRFPRFLRVREDKKPEEATSSTQVAELYKKQQQIQNQQQAEKGEDEEFY</sequence>
<dbReference type="CDD" id="cd07969">
    <property type="entry name" value="OBF_DNA_ligase_I"/>
    <property type="match status" value="1"/>
</dbReference>
<dbReference type="InterPro" id="IPR050191">
    <property type="entry name" value="ATP-dep_DNA_ligase"/>
</dbReference>
<reference evidence="19" key="2">
    <citation type="submission" date="2025-08" db="UniProtKB">
        <authorList>
            <consortium name="Ensembl"/>
        </authorList>
    </citation>
    <scope>IDENTIFICATION</scope>
</reference>
<keyword evidence="10 15" id="KW-0234">DNA repair</keyword>
<dbReference type="GO" id="GO:0006281">
    <property type="term" value="P:DNA repair"/>
    <property type="evidence" value="ECO:0007669"/>
    <property type="project" value="UniProtKB-KW"/>
</dbReference>
<dbReference type="PROSITE" id="PS00697">
    <property type="entry name" value="DNA_LIGASE_A1"/>
    <property type="match status" value="1"/>
</dbReference>
<gene>
    <name evidence="19" type="primary">LIG1</name>
</gene>
<dbReference type="Pfam" id="PF04675">
    <property type="entry name" value="DNA_ligase_A_N"/>
    <property type="match status" value="1"/>
</dbReference>
<dbReference type="CDD" id="cd07900">
    <property type="entry name" value="Adenylation_DNA_ligase_I_Euk"/>
    <property type="match status" value="1"/>
</dbReference>
<dbReference type="PROSITE" id="PS50160">
    <property type="entry name" value="DNA_LIGASE_A3"/>
    <property type="match status" value="1"/>
</dbReference>
<comment type="subcellular location">
    <subcellularLocation>
        <location evidence="1">Nucleus</location>
    </subcellularLocation>
</comment>
<feature type="region of interest" description="Disordered" evidence="17">
    <location>
        <begin position="149"/>
        <end position="218"/>
    </location>
</feature>
<dbReference type="GO" id="GO:0005739">
    <property type="term" value="C:mitochondrion"/>
    <property type="evidence" value="ECO:0007669"/>
    <property type="project" value="TreeGrafter"/>
</dbReference>
<dbReference type="Pfam" id="PF04679">
    <property type="entry name" value="DNA_ligase_A_C"/>
    <property type="match status" value="1"/>
</dbReference>
<keyword evidence="6 15" id="KW-0547">Nucleotide-binding</keyword>
<dbReference type="FunFam" id="2.40.50.140:FF:000062">
    <property type="entry name" value="DNA ligase"/>
    <property type="match status" value="1"/>
</dbReference>
<comment type="function">
    <text evidence="14">DNA ligase that seals nicks in double-stranded during DNA repair. Also involved in DNA replication and DNA recombination.</text>
</comment>
<evidence type="ECO:0000256" key="17">
    <source>
        <dbReference type="SAM" id="MobiDB-lite"/>
    </source>
</evidence>
<keyword evidence="12" id="KW-0131">Cell cycle</keyword>
<dbReference type="PANTHER" id="PTHR45674">
    <property type="entry name" value="DNA LIGASE 1/3 FAMILY MEMBER"/>
    <property type="match status" value="1"/>
</dbReference>
<dbReference type="AlphaFoldDB" id="A0A8B9TA34"/>
<dbReference type="InterPro" id="IPR012309">
    <property type="entry name" value="DNA_ligase_ATP-dep_C"/>
</dbReference>
<accession>A0A8B9TA34</accession>
<dbReference type="Gene3D" id="3.30.470.30">
    <property type="entry name" value="DNA ligase/mRNA capping enzyme"/>
    <property type="match status" value="1"/>
</dbReference>
<protein>
    <recommendedName>
        <fullName evidence="15">DNA ligase</fullName>
        <ecNumber evidence="15">6.5.1.1</ecNumber>
    </recommendedName>
</protein>
<evidence type="ECO:0000256" key="4">
    <source>
        <dbReference type="ARBA" id="ARBA00022618"/>
    </source>
</evidence>
<name>A0A8B9TA34_ANAPL</name>
<evidence type="ECO:0000256" key="2">
    <source>
        <dbReference type="ARBA" id="ARBA00007572"/>
    </source>
</evidence>
<dbReference type="InterPro" id="IPR036599">
    <property type="entry name" value="DNA_ligase_N_sf"/>
</dbReference>
<dbReference type="Ensembl" id="ENSAPLT00020019157.1">
    <property type="protein sequence ID" value="ENSAPLP00020017734.1"/>
    <property type="gene ID" value="ENSAPLG00020010944.1"/>
</dbReference>
<dbReference type="PANTHER" id="PTHR45674:SF4">
    <property type="entry name" value="DNA LIGASE 1"/>
    <property type="match status" value="1"/>
</dbReference>
<dbReference type="EC" id="6.5.1.1" evidence="15"/>
<dbReference type="GO" id="GO:0005634">
    <property type="term" value="C:nucleus"/>
    <property type="evidence" value="ECO:0007669"/>
    <property type="project" value="UniProtKB-SubCell"/>
</dbReference>
<dbReference type="GO" id="GO:0003910">
    <property type="term" value="F:DNA ligase (ATP) activity"/>
    <property type="evidence" value="ECO:0007669"/>
    <property type="project" value="UniProtKB-EC"/>
</dbReference>
<reference evidence="19" key="3">
    <citation type="submission" date="2025-09" db="UniProtKB">
        <authorList>
            <consortium name="Ensembl"/>
        </authorList>
    </citation>
    <scope>IDENTIFICATION</scope>
</reference>
<keyword evidence="11" id="KW-0539">Nucleus</keyword>
<keyword evidence="7 15" id="KW-0227">DNA damage</keyword>
<dbReference type="GO" id="GO:0071897">
    <property type="term" value="P:DNA biosynthetic process"/>
    <property type="evidence" value="ECO:0007669"/>
    <property type="project" value="InterPro"/>
</dbReference>
<dbReference type="FunFam" id="1.10.3260.10:FF:000001">
    <property type="entry name" value="DNA ligase"/>
    <property type="match status" value="1"/>
</dbReference>
<dbReference type="Pfam" id="PF01068">
    <property type="entry name" value="DNA_ligase_A_M"/>
    <property type="match status" value="1"/>
</dbReference>
<keyword evidence="9 15" id="KW-0233">DNA recombination</keyword>
<reference evidence="19" key="1">
    <citation type="submission" date="2019-08" db="EMBL/GenBank/DDBJ databases">
        <title>Three high-quality genomes provides insights into domestication of ducks.</title>
        <authorList>
            <person name="Hou Z.C."/>
            <person name="Zhu F."/>
            <person name="Yin Z.T."/>
            <person name="Zhang F."/>
        </authorList>
    </citation>
    <scope>NUCLEOTIDE SEQUENCE [LARGE SCALE GENOMIC DNA]</scope>
</reference>
<evidence type="ECO:0000256" key="5">
    <source>
        <dbReference type="ARBA" id="ARBA00022705"/>
    </source>
</evidence>
<dbReference type="FunFam" id="3.30.470.30:FF:000016">
    <property type="entry name" value="DNA ligase"/>
    <property type="match status" value="1"/>
</dbReference>
<evidence type="ECO:0000256" key="10">
    <source>
        <dbReference type="ARBA" id="ARBA00023204"/>
    </source>
</evidence>
<dbReference type="InterPro" id="IPR012310">
    <property type="entry name" value="DNA_ligase_ATP-dep_cent"/>
</dbReference>
<evidence type="ECO:0000256" key="12">
    <source>
        <dbReference type="ARBA" id="ARBA00023306"/>
    </source>
</evidence>
<evidence type="ECO:0000256" key="6">
    <source>
        <dbReference type="ARBA" id="ARBA00022741"/>
    </source>
</evidence>
<evidence type="ECO:0000313" key="20">
    <source>
        <dbReference type="Proteomes" id="UP000694400"/>
    </source>
</evidence>
<dbReference type="Gene3D" id="3.30.1490.70">
    <property type="match status" value="1"/>
</dbReference>